<dbReference type="Pfam" id="PF16074">
    <property type="entry name" value="PilW"/>
    <property type="match status" value="1"/>
</dbReference>
<keyword evidence="3" id="KW-1185">Reference proteome</keyword>
<dbReference type="InterPro" id="IPR012902">
    <property type="entry name" value="N_methyl_site"/>
</dbReference>
<evidence type="ECO:0000313" key="3">
    <source>
        <dbReference type="Proteomes" id="UP000430120"/>
    </source>
</evidence>
<evidence type="ECO:0008006" key="4">
    <source>
        <dbReference type="Google" id="ProtNLM"/>
    </source>
</evidence>
<organism evidence="2 3">
    <name type="scientific">Ideonella dechloratans</name>
    <dbReference type="NCBI Taxonomy" id="36863"/>
    <lineage>
        <taxon>Bacteria</taxon>
        <taxon>Pseudomonadati</taxon>
        <taxon>Pseudomonadota</taxon>
        <taxon>Betaproteobacteria</taxon>
        <taxon>Burkholderiales</taxon>
        <taxon>Sphaerotilaceae</taxon>
        <taxon>Ideonella</taxon>
    </lineage>
</organism>
<proteinExistence type="predicted"/>
<dbReference type="AlphaFoldDB" id="A0A643FC74"/>
<dbReference type="InterPro" id="IPR032092">
    <property type="entry name" value="PilW"/>
</dbReference>
<dbReference type="PROSITE" id="PS00409">
    <property type="entry name" value="PROKAR_NTER_METHYL"/>
    <property type="match status" value="1"/>
</dbReference>
<feature type="transmembrane region" description="Helical" evidence="1">
    <location>
        <begin position="21"/>
        <end position="42"/>
    </location>
</feature>
<keyword evidence="1" id="KW-1133">Transmembrane helix</keyword>
<keyword evidence="1" id="KW-0472">Membrane</keyword>
<reference evidence="2 3" key="1">
    <citation type="submission" date="2019-09" db="EMBL/GenBank/DDBJ databases">
        <title>Draft genome sequences of 48 bacterial type strains from the CCUG.</title>
        <authorList>
            <person name="Tunovic T."/>
            <person name="Pineiro-Iglesias B."/>
            <person name="Unosson C."/>
            <person name="Inganas E."/>
            <person name="Ohlen M."/>
            <person name="Cardew S."/>
            <person name="Jensie-Markopoulos S."/>
            <person name="Salva-Serra F."/>
            <person name="Jaen-Luchoro D."/>
            <person name="Karlsson R."/>
            <person name="Svensson-Stadler L."/>
            <person name="Chun J."/>
            <person name="Moore E."/>
        </authorList>
    </citation>
    <scope>NUCLEOTIDE SEQUENCE [LARGE SCALE GENOMIC DNA]</scope>
    <source>
        <strain evidence="2 3">CCUG 30977</strain>
    </source>
</reference>
<dbReference type="Proteomes" id="UP000430120">
    <property type="component" value="Unassembled WGS sequence"/>
</dbReference>
<comment type="caution">
    <text evidence="2">The sequence shown here is derived from an EMBL/GenBank/DDBJ whole genome shotgun (WGS) entry which is preliminary data.</text>
</comment>
<gene>
    <name evidence="2" type="ORF">F7Q92_08945</name>
</gene>
<dbReference type="GO" id="GO:0043683">
    <property type="term" value="P:type IV pilus assembly"/>
    <property type="evidence" value="ECO:0007669"/>
    <property type="project" value="InterPro"/>
</dbReference>
<dbReference type="EMBL" id="VZPB01000017">
    <property type="protein sequence ID" value="KAB0583135.1"/>
    <property type="molecule type" value="Genomic_DNA"/>
</dbReference>
<name>A0A643FC74_IDEDE</name>
<evidence type="ECO:0000256" key="1">
    <source>
        <dbReference type="SAM" id="Phobius"/>
    </source>
</evidence>
<keyword evidence="1" id="KW-0812">Transmembrane</keyword>
<dbReference type="OrthoDB" id="8533459at2"/>
<dbReference type="RefSeq" id="WP_151123810.1">
    <property type="nucleotide sequence ID" value="NZ_CP088081.1"/>
</dbReference>
<accession>A0A643FC74</accession>
<evidence type="ECO:0000313" key="2">
    <source>
        <dbReference type="EMBL" id="KAB0583135.1"/>
    </source>
</evidence>
<protein>
    <recommendedName>
        <fullName evidence="4">Prepilin-type N-terminal cleavage/methylation domain-containing protein</fullName>
    </recommendedName>
</protein>
<sequence>MPSPLSSPPALRQRRVRGFSLVEVMLGILLGMFAVIAVLKVFSQSDTAQRIGNASGEAQVNAAMALDLLSRDIRQAGQSLNSLNLLGCTLSIGTTSQTFVVAPVVVNDTDRVPAGDAHTDTLLVMSGDYGGSPEGDAVSASGTGSVTVTTAGAFTAGDALVLGPISPTALTGTECTLNLQKVSNLSGNTASLSAVGSGTSSDSSAAYNLGAGFSIHAYAVRHGNLTMCDYLAHDCSTGTDDTSVWVPVASQIVSLRAEYGHATAGTDLDTRVLSGYDQSTPAGSSSATASYLYCQWAHVTALRMAVVGRGTTRQREVDGVPATAAAPAWDGDADAAIDLSGLSDWQDYRYRVMQAAIPLRNMLWLGASSC</sequence>